<dbReference type="EMBL" id="KZ679143">
    <property type="protein sequence ID" value="PTB72045.1"/>
    <property type="molecule type" value="Genomic_DNA"/>
</dbReference>
<feature type="transmembrane region" description="Helical" evidence="1">
    <location>
        <begin position="308"/>
        <end position="341"/>
    </location>
</feature>
<accession>A0A2T4BRY1</accession>
<evidence type="ECO:0000256" key="1">
    <source>
        <dbReference type="SAM" id="Phobius"/>
    </source>
</evidence>
<dbReference type="Proteomes" id="UP000240760">
    <property type="component" value="Unassembled WGS sequence"/>
</dbReference>
<keyword evidence="1" id="KW-1133">Transmembrane helix</keyword>
<dbReference type="AlphaFoldDB" id="A0A2T4BRY1"/>
<dbReference type="STRING" id="983965.A0A2T4BRY1"/>
<organism evidence="2 3">
    <name type="scientific">Trichoderma longibrachiatum ATCC 18648</name>
    <dbReference type="NCBI Taxonomy" id="983965"/>
    <lineage>
        <taxon>Eukaryota</taxon>
        <taxon>Fungi</taxon>
        <taxon>Dikarya</taxon>
        <taxon>Ascomycota</taxon>
        <taxon>Pezizomycotina</taxon>
        <taxon>Sordariomycetes</taxon>
        <taxon>Hypocreomycetidae</taxon>
        <taxon>Hypocreales</taxon>
        <taxon>Hypocreaceae</taxon>
        <taxon>Trichoderma</taxon>
    </lineage>
</organism>
<gene>
    <name evidence="2" type="ORF">M440DRAFT_22671</name>
</gene>
<sequence>MDGDQLVSALETGRVDSSYTIKGGLSHGTTLISQATHAPCLQLLPPFTSKEGILKEEPLIPGIYQRDKKVVRIDKSDPSSVQTYMKDDLDVSRLNEIHKHLWLAGLPQVSRALHNQVRVGRQVHITERADLHLVWRDNILYLKPLPDYLLNHSSWTNIFCTNRQLYESAKGFLYSYTWLICSKSDLRLAHEHGLISEDVKWEQWAPFSAAVVSNISPDLSDVNPRYIYGELRLTRLNLICRFCSQTFSFGTIIRGYEYGYRQYSTYLERNFRWVLTAFIYITVVLSAMQVGLGTSELVDDGAFNRASYIFSMFSILAPVISLFVGALFIVILVLVNVRYALAQRAASRRKYAGAFANEAVRGHAY</sequence>
<proteinExistence type="predicted"/>
<evidence type="ECO:0000313" key="2">
    <source>
        <dbReference type="EMBL" id="PTB72045.1"/>
    </source>
</evidence>
<name>A0A2T4BRY1_TRILO</name>
<feature type="transmembrane region" description="Helical" evidence="1">
    <location>
        <begin position="271"/>
        <end position="288"/>
    </location>
</feature>
<reference evidence="2 3" key="1">
    <citation type="submission" date="2016-07" db="EMBL/GenBank/DDBJ databases">
        <title>Multiple horizontal gene transfer events from other fungi enriched the ability of initially mycotrophic Trichoderma (Ascomycota) to feed on dead plant biomass.</title>
        <authorList>
            <consortium name="DOE Joint Genome Institute"/>
            <person name="Aerts A."/>
            <person name="Atanasova L."/>
            <person name="Chenthamara K."/>
            <person name="Zhang J."/>
            <person name="Grujic M."/>
            <person name="Henrissat B."/>
            <person name="Kuo A."/>
            <person name="Salamov A."/>
            <person name="Lipzen A."/>
            <person name="Labutti K."/>
            <person name="Barry K."/>
            <person name="Miao Y."/>
            <person name="Rahimi M.J."/>
            <person name="Shen Q."/>
            <person name="Grigoriev I.V."/>
            <person name="Kubicek C.P."/>
            <person name="Druzhinina I.S."/>
        </authorList>
    </citation>
    <scope>NUCLEOTIDE SEQUENCE [LARGE SCALE GENOMIC DNA]</scope>
    <source>
        <strain evidence="2 3">ATCC 18648</strain>
    </source>
</reference>
<dbReference type="InterPro" id="IPR046536">
    <property type="entry name" value="DUF6601"/>
</dbReference>
<dbReference type="OrthoDB" id="5086500at2759"/>
<keyword evidence="1" id="KW-0812">Transmembrane</keyword>
<protein>
    <submittedName>
        <fullName evidence="2">Uncharacterized protein</fullName>
    </submittedName>
</protein>
<dbReference type="PANTHER" id="PTHR34414:SF1">
    <property type="entry name" value="SUBTILISIN-LIKE SERINE PROTEASE"/>
    <property type="match status" value="1"/>
</dbReference>
<keyword evidence="3" id="KW-1185">Reference proteome</keyword>
<dbReference type="Pfam" id="PF20246">
    <property type="entry name" value="DUF6601"/>
    <property type="match status" value="1"/>
</dbReference>
<keyword evidence="1" id="KW-0472">Membrane</keyword>
<evidence type="ECO:0000313" key="3">
    <source>
        <dbReference type="Proteomes" id="UP000240760"/>
    </source>
</evidence>
<dbReference type="PANTHER" id="PTHR34414">
    <property type="entry name" value="HET DOMAIN-CONTAINING PROTEIN-RELATED"/>
    <property type="match status" value="1"/>
</dbReference>